<gene>
    <name evidence="2" type="ORF">CSUB01_05066</name>
</gene>
<dbReference type="Pfam" id="PF06500">
    <property type="entry name" value="FrsA-like"/>
    <property type="match status" value="1"/>
</dbReference>
<dbReference type="EMBL" id="JMSE01000333">
    <property type="protein sequence ID" value="KDN70530.1"/>
    <property type="molecule type" value="Genomic_DNA"/>
</dbReference>
<reference evidence="3" key="1">
    <citation type="journal article" date="2014" name="Genome Announc.">
        <title>Draft genome sequence of Colletotrichum sublineola, a destructive pathogen of cultivated sorghum.</title>
        <authorList>
            <person name="Baroncelli R."/>
            <person name="Sanz-Martin J.M."/>
            <person name="Rech G.E."/>
            <person name="Sukno S.A."/>
            <person name="Thon M.R."/>
        </authorList>
    </citation>
    <scope>NUCLEOTIDE SEQUENCE [LARGE SCALE GENOMIC DNA]</scope>
    <source>
        <strain evidence="3">TX430BB</strain>
    </source>
</reference>
<dbReference type="Proteomes" id="UP000027238">
    <property type="component" value="Unassembled WGS sequence"/>
</dbReference>
<dbReference type="OMA" id="PDDDHCA"/>
<dbReference type="eggNOG" id="ENOG502T47J">
    <property type="taxonomic scope" value="Eukaryota"/>
</dbReference>
<dbReference type="InterPro" id="IPR029058">
    <property type="entry name" value="AB_hydrolase_fold"/>
</dbReference>
<evidence type="ECO:0000313" key="3">
    <source>
        <dbReference type="Proteomes" id="UP000027238"/>
    </source>
</evidence>
<evidence type="ECO:0000313" key="2">
    <source>
        <dbReference type="EMBL" id="KDN70530.1"/>
    </source>
</evidence>
<organism evidence="2 3">
    <name type="scientific">Colletotrichum sublineola</name>
    <name type="common">Sorghum anthracnose fungus</name>
    <dbReference type="NCBI Taxonomy" id="1173701"/>
    <lineage>
        <taxon>Eukaryota</taxon>
        <taxon>Fungi</taxon>
        <taxon>Dikarya</taxon>
        <taxon>Ascomycota</taxon>
        <taxon>Pezizomycotina</taxon>
        <taxon>Sordariomycetes</taxon>
        <taxon>Hypocreomycetidae</taxon>
        <taxon>Glomerellales</taxon>
        <taxon>Glomerellaceae</taxon>
        <taxon>Colletotrichum</taxon>
        <taxon>Colletotrichum graminicola species complex</taxon>
    </lineage>
</organism>
<dbReference type="GO" id="GO:0016787">
    <property type="term" value="F:hydrolase activity"/>
    <property type="evidence" value="ECO:0007669"/>
    <property type="project" value="UniProtKB-KW"/>
</dbReference>
<keyword evidence="1" id="KW-0378">Hydrolase</keyword>
<sequence length="440" mass="48229">MIFEALVTFLAATRTTEYATRWTGVRTFLPLLSTKRFSTIGGIDETEFIRHMDQCKSFDDTYWSDYWTALANEQLWHVDNELKKASLLEASHALFCRQSFPRPSPDVFAFLSRGAAAITQTPPGVPIDAGRLHQGTSEEERSSSVAVSSLLKAIAYLFVAAWADHTPERMKAYCNCGDLFHILLDAVAPTINLTVERHQVKTNGEEVNVYALLPNASTAGNGTLVPGVLVTNGLEGTNVETMATALRTQAIQSSAWFFMEMPGTYAYKKPMTKASSERIYGDVLSFIASHKSVDASRLGMIGVSFGGNCTTRMAIADKRLKAVVINGAPLARSLGPLGSFGMPEIVARTLFSVLGAQTLLDLKKSLHDITPSRAYIERIDCNVLAVNGENDTLISTQDTVDLAAWAPNSELVLYPGDDHCAMGHIREFLEYGSQWLDKNL</sequence>
<name>A0A066XX37_COLSU</name>
<dbReference type="OrthoDB" id="8119704at2759"/>
<dbReference type="Gene3D" id="3.40.50.1820">
    <property type="entry name" value="alpha/beta hydrolase"/>
    <property type="match status" value="1"/>
</dbReference>
<comment type="caution">
    <text evidence="2">The sequence shown here is derived from an EMBL/GenBank/DDBJ whole genome shotgun (WGS) entry which is preliminary data.</text>
</comment>
<dbReference type="AlphaFoldDB" id="A0A066XX37"/>
<dbReference type="HOGENOM" id="CLU_054414_0_0_1"/>
<keyword evidence="3" id="KW-1185">Reference proteome</keyword>
<dbReference type="PANTHER" id="PTHR22946:SF12">
    <property type="entry name" value="CONIDIAL PIGMENT BIOSYNTHESIS PROTEIN AYG1 (AFU_ORTHOLOGUE AFUA_2G17550)"/>
    <property type="match status" value="1"/>
</dbReference>
<dbReference type="InterPro" id="IPR010520">
    <property type="entry name" value="FrsA-like"/>
</dbReference>
<dbReference type="SUPFAM" id="SSF53474">
    <property type="entry name" value="alpha/beta-Hydrolases"/>
    <property type="match status" value="1"/>
</dbReference>
<accession>A0A066XX37</accession>
<evidence type="ECO:0000256" key="1">
    <source>
        <dbReference type="ARBA" id="ARBA00022801"/>
    </source>
</evidence>
<dbReference type="PANTHER" id="PTHR22946">
    <property type="entry name" value="DIENELACTONE HYDROLASE DOMAIN-CONTAINING PROTEIN-RELATED"/>
    <property type="match status" value="1"/>
</dbReference>
<dbReference type="InterPro" id="IPR050261">
    <property type="entry name" value="FrsA_esterase"/>
</dbReference>
<proteinExistence type="predicted"/>
<protein>
    <submittedName>
        <fullName evidence="2">Uncharacterized protein</fullName>
    </submittedName>
</protein>